<feature type="domain" description="CSD" evidence="4">
    <location>
        <begin position="5"/>
        <end position="69"/>
    </location>
</feature>
<dbReference type="Proteomes" id="UP000006462">
    <property type="component" value="Unassembled WGS sequence"/>
</dbReference>
<proteinExistence type="predicted"/>
<keyword evidence="6" id="KW-1185">Reference proteome</keyword>
<evidence type="ECO:0000256" key="2">
    <source>
        <dbReference type="ARBA" id="ARBA00022490"/>
    </source>
</evidence>
<dbReference type="SMART" id="SM00357">
    <property type="entry name" value="CSP"/>
    <property type="match status" value="1"/>
</dbReference>
<dbReference type="InterPro" id="IPR050181">
    <property type="entry name" value="Cold_shock_domain"/>
</dbReference>
<dbReference type="SUPFAM" id="SSF50249">
    <property type="entry name" value="Nucleic acid-binding proteins"/>
    <property type="match status" value="1"/>
</dbReference>
<dbReference type="InterPro" id="IPR011129">
    <property type="entry name" value="CSD"/>
</dbReference>
<dbReference type="Pfam" id="PF00313">
    <property type="entry name" value="CSD"/>
    <property type="match status" value="1"/>
</dbReference>
<dbReference type="InterPro" id="IPR012340">
    <property type="entry name" value="NA-bd_OB-fold"/>
</dbReference>
<dbReference type="PRINTS" id="PR00050">
    <property type="entry name" value="COLDSHOCK"/>
</dbReference>
<dbReference type="PIRSF" id="PIRSF002599">
    <property type="entry name" value="Cold_shock_A"/>
    <property type="match status" value="1"/>
</dbReference>
<dbReference type="Gene3D" id="6.20.370.130">
    <property type="match status" value="1"/>
</dbReference>
<keyword evidence="2" id="KW-0963">Cytoplasm</keyword>
<sequence>MEACTLKGKVKWFNSTKGFGFITTEEGKDVFVHFSAIKMDGYKSLEENEEVEFDVVDGEKGPQAANVVRL</sequence>
<dbReference type="Gene3D" id="2.40.50.140">
    <property type="entry name" value="Nucleic acid-binding proteins"/>
    <property type="match status" value="1"/>
</dbReference>
<evidence type="ECO:0000313" key="6">
    <source>
        <dbReference type="Proteomes" id="UP000006462"/>
    </source>
</evidence>
<dbReference type="PANTHER" id="PTHR11544">
    <property type="entry name" value="COLD SHOCK DOMAIN CONTAINING PROTEINS"/>
    <property type="match status" value="1"/>
</dbReference>
<name>A0ABM9ZUW3_9BACT</name>
<comment type="subcellular location">
    <subcellularLocation>
        <location evidence="1 3">Cytoplasm</location>
    </subcellularLocation>
</comment>
<comment type="caution">
    <text evidence="5">The sequence shown here is derived from an EMBL/GenBank/DDBJ whole genome shotgun (WGS) entry which is preliminary data.</text>
</comment>
<reference evidence="5 6" key="1">
    <citation type="submission" date="2009-12" db="EMBL/GenBank/DDBJ databases">
        <authorList>
            <person name="Shrivastava S."/>
            <person name="Madupu R."/>
            <person name="Durkin A.S."/>
            <person name="Torralba M."/>
            <person name="Methe B."/>
            <person name="Sutton G.G."/>
            <person name="Strausberg R.L."/>
            <person name="Nelson K.E."/>
        </authorList>
    </citation>
    <scope>NUCLEOTIDE SEQUENCE [LARGE SCALE GENOMIC DNA]</scope>
    <source>
        <strain evidence="5 6">W5455</strain>
    </source>
</reference>
<dbReference type="InterPro" id="IPR012156">
    <property type="entry name" value="Cold_shock_CspA"/>
</dbReference>
<organism evidence="5 6">
    <name type="scientific">Pyramidobacter piscolens W5455</name>
    <dbReference type="NCBI Taxonomy" id="352165"/>
    <lineage>
        <taxon>Bacteria</taxon>
        <taxon>Thermotogati</taxon>
        <taxon>Synergistota</taxon>
        <taxon>Synergistia</taxon>
        <taxon>Synergistales</taxon>
        <taxon>Dethiosulfovibrionaceae</taxon>
        <taxon>Pyramidobacter</taxon>
    </lineage>
</organism>
<dbReference type="PROSITE" id="PS00352">
    <property type="entry name" value="CSD_1"/>
    <property type="match status" value="1"/>
</dbReference>
<evidence type="ECO:0000256" key="3">
    <source>
        <dbReference type="RuleBase" id="RU000408"/>
    </source>
</evidence>
<dbReference type="EMBL" id="ADFP01000069">
    <property type="protein sequence ID" value="EFB90711.1"/>
    <property type="molecule type" value="Genomic_DNA"/>
</dbReference>
<accession>A0ABM9ZUW3</accession>
<protein>
    <submittedName>
        <fullName evidence="5">Cold-shock DNA-binding domain protein</fullName>
    </submittedName>
</protein>
<dbReference type="PROSITE" id="PS51857">
    <property type="entry name" value="CSD_2"/>
    <property type="match status" value="1"/>
</dbReference>
<dbReference type="InterPro" id="IPR019844">
    <property type="entry name" value="CSD_CS"/>
</dbReference>
<keyword evidence="5" id="KW-0238">DNA-binding</keyword>
<dbReference type="GO" id="GO:0003677">
    <property type="term" value="F:DNA binding"/>
    <property type="evidence" value="ECO:0007669"/>
    <property type="project" value="UniProtKB-KW"/>
</dbReference>
<dbReference type="CDD" id="cd04458">
    <property type="entry name" value="CSP_CDS"/>
    <property type="match status" value="1"/>
</dbReference>
<dbReference type="InterPro" id="IPR002059">
    <property type="entry name" value="CSP_DNA-bd"/>
</dbReference>
<evidence type="ECO:0000256" key="1">
    <source>
        <dbReference type="ARBA" id="ARBA00004496"/>
    </source>
</evidence>
<evidence type="ECO:0000313" key="5">
    <source>
        <dbReference type="EMBL" id="EFB90711.1"/>
    </source>
</evidence>
<evidence type="ECO:0000259" key="4">
    <source>
        <dbReference type="PROSITE" id="PS51857"/>
    </source>
</evidence>
<gene>
    <name evidence="5" type="ORF">HMPREF7215_0579</name>
</gene>